<dbReference type="Proteomes" id="UP000234512">
    <property type="component" value="Unassembled WGS sequence"/>
</dbReference>
<dbReference type="KEGG" id="lce:LC2W_0044"/>
<evidence type="ECO:0000313" key="3">
    <source>
        <dbReference type="Proteomes" id="UP000234512"/>
    </source>
</evidence>
<dbReference type="RefSeq" id="WP_003577242.1">
    <property type="nucleotide sequence ID" value="NC_010999.1"/>
</dbReference>
<keyword evidence="1" id="KW-1133">Transmembrane helix</keyword>
<accession>K0MRP7</accession>
<accession>A0A411ELK2</accession>
<dbReference type="EMBL" id="PKQJ01000003">
    <property type="protein sequence ID" value="PLC47190.1"/>
    <property type="molecule type" value="Genomic_DNA"/>
</dbReference>
<dbReference type="KEGG" id="lcs:LCBD_0042"/>
<protein>
    <submittedName>
        <fullName evidence="2">Uncharacterized protein</fullName>
    </submittedName>
</protein>
<dbReference type="AlphaFoldDB" id="A0A411ELK2"/>
<gene>
    <name evidence="2" type="ORF">C0Q90_04595</name>
</gene>
<evidence type="ECO:0000313" key="2">
    <source>
        <dbReference type="EMBL" id="PLC47190.1"/>
    </source>
</evidence>
<reference evidence="2 3" key="1">
    <citation type="journal article" date="2018" name="Genome Announc.">
        <title>Draft Genome Sequence of Lactobacillus paracasei DUP 13076, Which Exhibits Potent Antipathogenic Effects against Salmonella enterica Serovars Enteritidis, Typhimurium, and Heidelberg.</title>
        <authorList>
            <person name="Muyyarikkandy M.S."/>
            <person name="Alqahtani F.H."/>
            <person name="Mandoiu I."/>
            <person name="Amalaradjou M.A."/>
        </authorList>
    </citation>
    <scope>NUCLEOTIDE SEQUENCE [LARGE SCALE GENOMIC DNA]</scope>
    <source>
        <strain evidence="2 3">DUP 13076</strain>
    </source>
</reference>
<keyword evidence="1" id="KW-0812">Transmembrane</keyword>
<keyword evidence="1" id="KW-0472">Membrane</keyword>
<organism evidence="2 3">
    <name type="scientific">Lacticaseibacillus paracasei</name>
    <name type="common">Lactobacillus paracasei</name>
    <dbReference type="NCBI Taxonomy" id="1597"/>
    <lineage>
        <taxon>Bacteria</taxon>
        <taxon>Bacillati</taxon>
        <taxon>Bacillota</taxon>
        <taxon>Bacilli</taxon>
        <taxon>Lactobacillales</taxon>
        <taxon>Lactobacillaceae</taxon>
        <taxon>Lacticaseibacillus</taxon>
    </lineage>
</organism>
<proteinExistence type="predicted"/>
<comment type="caution">
    <text evidence="2">The sequence shown here is derived from an EMBL/GenBank/DDBJ whole genome shotgun (WGS) entry which is preliminary data.</text>
</comment>
<name>A0A411ELK2_LACPA</name>
<evidence type="ECO:0000256" key="1">
    <source>
        <dbReference type="SAM" id="Phobius"/>
    </source>
</evidence>
<feature type="transmembrane region" description="Helical" evidence="1">
    <location>
        <begin position="35"/>
        <end position="53"/>
    </location>
</feature>
<sequence length="62" mass="7137">MTKMTSKNRLVLITVVVIIVVLGIAKLISDQVFNVLIFLLVAFAVLYPVYLIFKSNHYLRRK</sequence>